<dbReference type="VEuPathDB" id="ToxoDB:NCLIV_063710"/>
<dbReference type="RefSeq" id="XP_003885971.1">
    <property type="nucleotide sequence ID" value="XM_003885922.1"/>
</dbReference>
<dbReference type="GeneID" id="13445168"/>
<feature type="region of interest" description="Disordered" evidence="1">
    <location>
        <begin position="260"/>
        <end position="492"/>
    </location>
</feature>
<keyword evidence="4" id="KW-1185">Reference proteome</keyword>
<dbReference type="EMBL" id="LN714487">
    <property type="protein sequence ID" value="CEL70691.1"/>
    <property type="molecule type" value="Genomic_DNA"/>
</dbReference>
<dbReference type="eggNOG" id="ENOG502QYA4">
    <property type="taxonomic scope" value="Eukaryota"/>
</dbReference>
<feature type="region of interest" description="Disordered" evidence="1">
    <location>
        <begin position="1"/>
        <end position="127"/>
    </location>
</feature>
<sequence>MSAAVPGPASGPKRAQTNKMEVPPAPPSSPLVQRKRRLDLPTSSAAVSPSPLKKKMVKSPLVSREGMQDESPRASSGSPTGAAFNGRDTSCAGSVRSPSPLGKSESSSENDPFLIQSQKQNATRSAAATHLASLVVDGKMISPPPPLAVRTASPALLRRVPPASLTPGNFLSSSTASLPEEANGAGYLDTASGVDHVATLASRVPPFFPSGARDSNDRNEPGEVGTGATLALRPSPADPASAPTSPLRLRRPAVVPVVGASDGAHASPAAAVRVRGEGTPQRVHHILGTASAAASPVDVRDELGRSRTPPRRGAEPEPSRDSLSRLDSVLPATPPRLPSAVFYEQLGGRTQSPRQSPAPSSLAPSLQQVLGEGTPLGGTRRPRDSFEFALADEAATPSPFSRSKRRNRGEESSLLRDSAGMDAGDRRPETTERRDAPEMETQSPFRRSPITGKRQCVVSPLRLTPARQSPACFRDDRRGRTGGPGEDQKGASCPSWLVKNLAGATPSFFRSEALRVGGSAATPTRLSQGGEDAAAACPHFLGSLLALSDMASREEHGDDGLGSSQTGRVRERINSLLHAVSSLKLDALENLFLGKELERLWRHFRTLRIVCDREHDASRHLGLASKIFPAFQRLTHNAHASSTGAASILATSPSCVATAAPTASLSGEGNKPPTSEALNGAQPPTTRQLDIDDIARMLWLAPHLLAWRYRQLKTPPGTSPRLAMGSAALTTSPLSRRLRPAGAEGEDEQTAASPLRRSLVLVSGDRLADGMELELLEFVLTPAEAQTASVRLPKQEAAVAGRQTGDMEGLPQVVLMSREMNPSMRLIQFRSVLVLWVFLWQLEYLKTGDSCSDVSRLPAVFEKAWQFLTRGQWVPGFNPDTAPLPPCHVLPPRPVKTLLRSPSKGGIGRDRGVGAAEVISPQKPAVSTSLLKSSPVTSAMCGSPGAFLSPLSRRRLVGASPLGSPGLFSASTPTGGDEKGAGRSSRDGLGAAAQSEAERLVYRLSGADTRLSTSSVSSRMSADSSAPAPTSGVSTARVGSPLSAVSKSPQTQSPSLQTAPRRDSNADISSPASSVRSPSAGGSPISERLRQRTEARRQARLQQEELRKQRAGLHQEARQWTNVRWVLSCLLDACVYRDPRKTIDTRVFVDMYISKSKLPLRLDVVEECLATLAGLAPDMLSLNGSVVAFASRLDAAALLKLVDARVAEAQKAAAAFDKGL</sequence>
<organism evidence="2 4">
    <name type="scientific">Neospora caninum (strain Liverpool)</name>
    <dbReference type="NCBI Taxonomy" id="572307"/>
    <lineage>
        <taxon>Eukaryota</taxon>
        <taxon>Sar</taxon>
        <taxon>Alveolata</taxon>
        <taxon>Apicomplexa</taxon>
        <taxon>Conoidasida</taxon>
        <taxon>Coccidia</taxon>
        <taxon>Eucoccidiorida</taxon>
        <taxon>Eimeriorina</taxon>
        <taxon>Sarcocystidae</taxon>
        <taxon>Neospora</taxon>
    </lineage>
</organism>
<dbReference type="OrthoDB" id="331939at2759"/>
<proteinExistence type="predicted"/>
<feature type="region of interest" description="Disordered" evidence="1">
    <location>
        <begin position="205"/>
        <end position="248"/>
    </location>
</feature>
<feature type="compositionally biased region" description="Low complexity" evidence="1">
    <location>
        <begin position="260"/>
        <end position="271"/>
    </location>
</feature>
<feature type="compositionally biased region" description="Polar residues" evidence="1">
    <location>
        <begin position="1043"/>
        <end position="1058"/>
    </location>
</feature>
<feature type="region of interest" description="Disordered" evidence="1">
    <location>
        <begin position="715"/>
        <end position="751"/>
    </location>
</feature>
<reference evidence="3" key="4">
    <citation type="journal article" date="2015" name="PLoS ONE">
        <title>Comprehensive Evaluation of Toxoplasma gondii VEG and Neospora caninum LIV Genomes with Tachyzoite Stage Transcriptome and Proteome Defines Novel Transcript Features.</title>
        <authorList>
            <person name="Ramaprasad A."/>
            <person name="Mourier T."/>
            <person name="Naeem R."/>
            <person name="Malas T.B."/>
            <person name="Moussa E."/>
            <person name="Panigrahi A."/>
            <person name="Vermont S.J."/>
            <person name="Otto T.D."/>
            <person name="Wastling J."/>
            <person name="Pain A."/>
        </authorList>
    </citation>
    <scope>NUCLEOTIDE SEQUENCE</scope>
    <source>
        <strain evidence="3">Liverpool</strain>
    </source>
</reference>
<feature type="compositionally biased region" description="Low complexity" evidence="1">
    <location>
        <begin position="1069"/>
        <end position="1084"/>
    </location>
</feature>
<dbReference type="EMBL" id="FR823393">
    <property type="protein sequence ID" value="CBZ55945.1"/>
    <property type="molecule type" value="Genomic_DNA"/>
</dbReference>
<dbReference type="OMA" id="MSREMNP"/>
<feature type="region of interest" description="Disordered" evidence="1">
    <location>
        <begin position="961"/>
        <end position="992"/>
    </location>
</feature>
<accession>F0VQE8</accession>
<dbReference type="AlphaFoldDB" id="F0VQE8"/>
<evidence type="ECO:0000313" key="4">
    <source>
        <dbReference type="Proteomes" id="UP000007494"/>
    </source>
</evidence>
<feature type="region of interest" description="Disordered" evidence="1">
    <location>
        <begin position="1009"/>
        <end position="1097"/>
    </location>
</feature>
<feature type="compositionally biased region" description="Low complexity" evidence="1">
    <location>
        <begin position="230"/>
        <end position="248"/>
    </location>
</feature>
<feature type="compositionally biased region" description="Polar residues" evidence="1">
    <location>
        <begin position="115"/>
        <end position="126"/>
    </location>
</feature>
<protein>
    <submittedName>
        <fullName evidence="2">Uncharacterized protein</fullName>
    </submittedName>
</protein>
<name>F0VQE8_NEOCL</name>
<evidence type="ECO:0000313" key="2">
    <source>
        <dbReference type="EMBL" id="CBZ55945.1"/>
    </source>
</evidence>
<feature type="compositionally biased region" description="Low complexity" evidence="1">
    <location>
        <begin position="1012"/>
        <end position="1025"/>
    </location>
</feature>
<feature type="compositionally biased region" description="Low complexity" evidence="1">
    <location>
        <begin position="97"/>
        <end position="109"/>
    </location>
</feature>
<feature type="compositionally biased region" description="Basic and acidic residues" evidence="1">
    <location>
        <begin position="423"/>
        <end position="437"/>
    </location>
</feature>
<feature type="compositionally biased region" description="Basic and acidic residues" evidence="1">
    <location>
        <begin position="976"/>
        <end position="986"/>
    </location>
</feature>
<dbReference type="Proteomes" id="UP000007494">
    <property type="component" value="Chromosome XII"/>
</dbReference>
<feature type="compositionally biased region" description="Basic and acidic residues" evidence="1">
    <location>
        <begin position="1087"/>
        <end position="1097"/>
    </location>
</feature>
<feature type="compositionally biased region" description="Low complexity" evidence="1">
    <location>
        <begin position="351"/>
        <end position="368"/>
    </location>
</feature>
<reference evidence="2" key="1">
    <citation type="submission" date="2011-02" db="EMBL/GenBank/DDBJ databases">
        <authorList>
            <person name="Aslett M."/>
        </authorList>
    </citation>
    <scope>NUCLEOTIDE SEQUENCE</scope>
    <source>
        <strain evidence="2">Liverpool</strain>
    </source>
</reference>
<reference evidence="4" key="3">
    <citation type="journal article" date="2012" name="PLoS Pathog.">
        <title>Comparative genomics of the apicomplexan parasites Toxoplasma gondii and Neospora caninum: Coccidia differing in host range and transmission strategy.</title>
        <authorList>
            <person name="Reid A.J."/>
            <person name="Vermont S.J."/>
            <person name="Cotton J.A."/>
            <person name="Harris D."/>
            <person name="Hill-Cawthorne G.A."/>
            <person name="Konen-Waisman S."/>
            <person name="Latham S.M."/>
            <person name="Mourier T."/>
            <person name="Norton R."/>
            <person name="Quail M.A."/>
            <person name="Sanders M."/>
            <person name="Shanmugam D."/>
            <person name="Sohal A."/>
            <person name="Wasmuth J.D."/>
            <person name="Brunk B."/>
            <person name="Grigg M.E."/>
            <person name="Howard J.C."/>
            <person name="Parkinson J."/>
            <person name="Roos D.S."/>
            <person name="Trees A.J."/>
            <person name="Berriman M."/>
            <person name="Pain A."/>
            <person name="Wastling J.M."/>
        </authorList>
    </citation>
    <scope>NUCLEOTIDE SEQUENCE [LARGE SCALE GENOMIC DNA]</scope>
    <source>
        <strain evidence="4">Liverpool</strain>
    </source>
</reference>
<dbReference type="InParanoid" id="F0VQE8"/>
<feature type="compositionally biased region" description="Basic and acidic residues" evidence="1">
    <location>
        <begin position="312"/>
        <end position="324"/>
    </location>
</feature>
<evidence type="ECO:0000256" key="1">
    <source>
        <dbReference type="SAM" id="MobiDB-lite"/>
    </source>
</evidence>
<evidence type="ECO:0000313" key="3">
    <source>
        <dbReference type="EMBL" id="CEL70691.1"/>
    </source>
</evidence>
<feature type="region of interest" description="Disordered" evidence="1">
    <location>
        <begin position="661"/>
        <end position="686"/>
    </location>
</feature>
<gene>
    <name evidence="3" type="ORF">BN1204_063710</name>
    <name evidence="2" type="ORF">NCLIV_063710</name>
</gene>
<reference evidence="2" key="2">
    <citation type="submission" date="2011-03" db="EMBL/GenBank/DDBJ databases">
        <title>Comparative genomics and transcriptomics of Neospora caninum and Toxoplasma gondii.</title>
        <authorList>
            <person name="Reid A.J."/>
            <person name="Sohal A."/>
            <person name="Harris D."/>
            <person name="Quail M."/>
            <person name="Sanders M."/>
            <person name="Berriman M."/>
            <person name="Wastling J.M."/>
            <person name="Pain A."/>
        </authorList>
    </citation>
    <scope>NUCLEOTIDE SEQUENCE</scope>
    <source>
        <strain evidence="2">Liverpool</strain>
    </source>
</reference>